<feature type="domain" description="C2H2-type" evidence="8">
    <location>
        <begin position="81"/>
        <end position="108"/>
    </location>
</feature>
<accession>A0A8C4QMD6</accession>
<keyword evidence="4" id="KW-0862">Zinc</keyword>
<name>A0A8C4QMD6_EPTBU</name>
<dbReference type="PROSITE" id="PS00028">
    <property type="entry name" value="ZINC_FINGER_C2H2_1"/>
    <property type="match status" value="3"/>
</dbReference>
<dbReference type="FunFam" id="3.30.160.60:FF:000688">
    <property type="entry name" value="zinc finger protein 197 isoform X1"/>
    <property type="match status" value="1"/>
</dbReference>
<dbReference type="InterPro" id="IPR036236">
    <property type="entry name" value="Znf_C2H2_sf"/>
</dbReference>
<dbReference type="InterPro" id="IPR050826">
    <property type="entry name" value="Krueppel_C2H2_ZnFinger"/>
</dbReference>
<protein>
    <recommendedName>
        <fullName evidence="8">C2H2-type domain-containing protein</fullName>
    </recommendedName>
</protein>
<keyword evidence="1" id="KW-0479">Metal-binding</keyword>
<dbReference type="Proteomes" id="UP000694388">
    <property type="component" value="Unplaced"/>
</dbReference>
<evidence type="ECO:0000256" key="1">
    <source>
        <dbReference type="ARBA" id="ARBA00022723"/>
    </source>
</evidence>
<feature type="region of interest" description="Disordered" evidence="7">
    <location>
        <begin position="158"/>
        <end position="184"/>
    </location>
</feature>
<evidence type="ECO:0000259" key="8">
    <source>
        <dbReference type="PROSITE" id="PS50157"/>
    </source>
</evidence>
<keyword evidence="3 6" id="KW-0863">Zinc-finger</keyword>
<dbReference type="Ensembl" id="ENSEBUT00000018265.1">
    <property type="protein sequence ID" value="ENSEBUP00000017689.1"/>
    <property type="gene ID" value="ENSEBUG00000011057.1"/>
</dbReference>
<dbReference type="AlphaFoldDB" id="A0A8C4QMD6"/>
<feature type="compositionally biased region" description="Polar residues" evidence="7">
    <location>
        <begin position="174"/>
        <end position="184"/>
    </location>
</feature>
<evidence type="ECO:0000313" key="10">
    <source>
        <dbReference type="Proteomes" id="UP000694388"/>
    </source>
</evidence>
<dbReference type="OMA" id="MNHICEN"/>
<evidence type="ECO:0000256" key="3">
    <source>
        <dbReference type="ARBA" id="ARBA00022771"/>
    </source>
</evidence>
<dbReference type="GeneTree" id="ENSGT01150000286939"/>
<sequence length="184" mass="21599">MDKTRRTSFALKKCEMNHICENVQQDAVFEKAFTSCASALKMHETKKSYEELYKCLLCEKSFANLFSLKTHKLYHNGMKPHKCSFCEKSFTTFSFLKLHQRIHTGNKPYRCSFCKRAFQTSTQQSMHEMIHTGNHHHICVSNTSWKIKEKGVTWQVRHQPAQDQEVKDPRIHYLNTNKTDSPPP</sequence>
<evidence type="ECO:0000256" key="5">
    <source>
        <dbReference type="ARBA" id="ARBA00023242"/>
    </source>
</evidence>
<reference evidence="9" key="1">
    <citation type="submission" date="2025-08" db="UniProtKB">
        <authorList>
            <consortium name="Ensembl"/>
        </authorList>
    </citation>
    <scope>IDENTIFICATION</scope>
</reference>
<dbReference type="PANTHER" id="PTHR24377">
    <property type="entry name" value="IP01015P-RELATED"/>
    <property type="match status" value="1"/>
</dbReference>
<evidence type="ECO:0000313" key="9">
    <source>
        <dbReference type="Ensembl" id="ENSEBUP00000017689.1"/>
    </source>
</evidence>
<dbReference type="Pfam" id="PF00096">
    <property type="entry name" value="zf-C2H2"/>
    <property type="match status" value="2"/>
</dbReference>
<keyword evidence="2" id="KW-0677">Repeat</keyword>
<dbReference type="GO" id="GO:0008270">
    <property type="term" value="F:zinc ion binding"/>
    <property type="evidence" value="ECO:0007669"/>
    <property type="project" value="UniProtKB-KW"/>
</dbReference>
<dbReference type="Gene3D" id="3.30.160.60">
    <property type="entry name" value="Classic Zinc Finger"/>
    <property type="match status" value="3"/>
</dbReference>
<evidence type="ECO:0000256" key="7">
    <source>
        <dbReference type="SAM" id="MobiDB-lite"/>
    </source>
</evidence>
<dbReference type="SUPFAM" id="SSF57667">
    <property type="entry name" value="beta-beta-alpha zinc fingers"/>
    <property type="match status" value="2"/>
</dbReference>
<evidence type="ECO:0000256" key="2">
    <source>
        <dbReference type="ARBA" id="ARBA00022737"/>
    </source>
</evidence>
<keyword evidence="5" id="KW-0539">Nucleus</keyword>
<organism evidence="9 10">
    <name type="scientific">Eptatretus burgeri</name>
    <name type="common">Inshore hagfish</name>
    <dbReference type="NCBI Taxonomy" id="7764"/>
    <lineage>
        <taxon>Eukaryota</taxon>
        <taxon>Metazoa</taxon>
        <taxon>Chordata</taxon>
        <taxon>Craniata</taxon>
        <taxon>Vertebrata</taxon>
        <taxon>Cyclostomata</taxon>
        <taxon>Myxini</taxon>
        <taxon>Myxiniformes</taxon>
        <taxon>Myxinidae</taxon>
        <taxon>Eptatretinae</taxon>
        <taxon>Eptatretus</taxon>
    </lineage>
</organism>
<reference evidence="9" key="2">
    <citation type="submission" date="2025-09" db="UniProtKB">
        <authorList>
            <consortium name="Ensembl"/>
        </authorList>
    </citation>
    <scope>IDENTIFICATION</scope>
</reference>
<feature type="domain" description="C2H2-type" evidence="8">
    <location>
        <begin position="109"/>
        <end position="136"/>
    </location>
</feature>
<evidence type="ECO:0000256" key="4">
    <source>
        <dbReference type="ARBA" id="ARBA00022833"/>
    </source>
</evidence>
<dbReference type="PROSITE" id="PS50157">
    <property type="entry name" value="ZINC_FINGER_C2H2_2"/>
    <property type="match status" value="3"/>
</dbReference>
<proteinExistence type="predicted"/>
<keyword evidence="10" id="KW-1185">Reference proteome</keyword>
<dbReference type="InterPro" id="IPR013087">
    <property type="entry name" value="Znf_C2H2_type"/>
</dbReference>
<evidence type="ECO:0000256" key="6">
    <source>
        <dbReference type="PROSITE-ProRule" id="PRU00042"/>
    </source>
</evidence>
<dbReference type="FunFam" id="3.30.160.60:FF:002343">
    <property type="entry name" value="Zinc finger protein 33A"/>
    <property type="match status" value="1"/>
</dbReference>
<dbReference type="SMART" id="SM00355">
    <property type="entry name" value="ZnF_C2H2"/>
    <property type="match status" value="3"/>
</dbReference>
<feature type="domain" description="C2H2-type" evidence="8">
    <location>
        <begin position="53"/>
        <end position="80"/>
    </location>
</feature>